<evidence type="ECO:0000256" key="2">
    <source>
        <dbReference type="ARBA" id="ARBA00007878"/>
    </source>
</evidence>
<name>A0A5J4UDR9_9EUKA</name>
<dbReference type="EMBL" id="SNRW01017449">
    <property type="protein sequence ID" value="KAA6368340.1"/>
    <property type="molecule type" value="Genomic_DNA"/>
</dbReference>
<evidence type="ECO:0000259" key="10">
    <source>
        <dbReference type="Pfam" id="PF00483"/>
    </source>
</evidence>
<dbReference type="InterPro" id="IPR051960">
    <property type="entry name" value="eIF2B_gamma"/>
</dbReference>
<evidence type="ECO:0000256" key="3">
    <source>
        <dbReference type="ARBA" id="ARBA00022490"/>
    </source>
</evidence>
<dbReference type="Pfam" id="PF00483">
    <property type="entry name" value="NTP_transferase"/>
    <property type="match status" value="1"/>
</dbReference>
<gene>
    <name evidence="11" type="ORF">EZS28_036134</name>
</gene>
<comment type="similarity">
    <text evidence="2">Belongs to the eIF-2B gamma/epsilon subunits family.</text>
</comment>
<keyword evidence="4" id="KW-0396">Initiation factor</keyword>
<evidence type="ECO:0000313" key="11">
    <source>
        <dbReference type="EMBL" id="KAA6368340.1"/>
    </source>
</evidence>
<evidence type="ECO:0000256" key="8">
    <source>
        <dbReference type="ARBA" id="ARBA00045373"/>
    </source>
</evidence>
<comment type="subcellular location">
    <subcellularLocation>
        <location evidence="1">Cytoplasm</location>
        <location evidence="1">Cytosol</location>
    </subcellularLocation>
</comment>
<comment type="caution">
    <text evidence="11">The sequence shown here is derived from an EMBL/GenBank/DDBJ whole genome shotgun (WGS) entry which is preliminary data.</text>
</comment>
<evidence type="ECO:0000256" key="6">
    <source>
        <dbReference type="ARBA" id="ARBA00044196"/>
    </source>
</evidence>
<evidence type="ECO:0000256" key="5">
    <source>
        <dbReference type="ARBA" id="ARBA00022917"/>
    </source>
</evidence>
<dbReference type="GO" id="GO:0005085">
    <property type="term" value="F:guanyl-nucleotide exchange factor activity"/>
    <property type="evidence" value="ECO:0007669"/>
    <property type="project" value="TreeGrafter"/>
</dbReference>
<protein>
    <recommendedName>
        <fullName evidence="6">Translation initiation factor eIF2B subunit gamma</fullName>
    </recommendedName>
    <alternativeName>
        <fullName evidence="7">eIF2B GDP-GTP exchange factor subunit gamma</fullName>
    </alternativeName>
</protein>
<dbReference type="OrthoDB" id="10250549at2759"/>
<accession>A0A5J4UDR9</accession>
<dbReference type="Proteomes" id="UP000324800">
    <property type="component" value="Unassembled WGS sequence"/>
</dbReference>
<comment type="function">
    <text evidence="8">Acts as a component of the translation initiation factor 2B (eIF2B) complex, which catalyzes the exchange of GDP for GTP on the eukaryotic initiation factor 2 (eIF2) complex gamma subunit. Its guanine nucleotide exchange factor activity is repressed when bound to eIF2 complex phosphorylated on the alpha subunit, thereby limiting the amount of methionyl-initiator methionine tRNA available to the ribosome and consequently global translation is repressed.</text>
</comment>
<reference evidence="11 12" key="1">
    <citation type="submission" date="2019-03" db="EMBL/GenBank/DDBJ databases">
        <title>Single cell metagenomics reveals metabolic interactions within the superorganism composed of flagellate Streblomastix strix and complex community of Bacteroidetes bacteria on its surface.</title>
        <authorList>
            <person name="Treitli S.C."/>
            <person name="Kolisko M."/>
            <person name="Husnik F."/>
            <person name="Keeling P."/>
            <person name="Hampl V."/>
        </authorList>
    </citation>
    <scope>NUCLEOTIDE SEQUENCE [LARGE SCALE GENOMIC DNA]</scope>
    <source>
        <strain evidence="11">ST1C</strain>
    </source>
</reference>
<dbReference type="GO" id="GO:0005851">
    <property type="term" value="C:eukaryotic translation initiation factor 2B complex"/>
    <property type="evidence" value="ECO:0007669"/>
    <property type="project" value="TreeGrafter"/>
</dbReference>
<feature type="domain" description="Nucleotidyl transferase" evidence="10">
    <location>
        <begin position="29"/>
        <end position="245"/>
    </location>
</feature>
<dbReference type="PANTHER" id="PTHR45989:SF1">
    <property type="entry name" value="TRANSLATION INITIATION FACTOR EIF-2B SUBUNIT GAMMA"/>
    <property type="match status" value="1"/>
</dbReference>
<dbReference type="PANTHER" id="PTHR45989">
    <property type="entry name" value="TRANSLATION INITIATION FACTOR EIF-2B SUBUNIT GAMMA"/>
    <property type="match status" value="1"/>
</dbReference>
<dbReference type="Gene3D" id="3.90.550.10">
    <property type="entry name" value="Spore Coat Polysaccharide Biosynthesis Protein SpsA, Chain A"/>
    <property type="match status" value="1"/>
</dbReference>
<dbReference type="GO" id="GO:0003743">
    <property type="term" value="F:translation initiation factor activity"/>
    <property type="evidence" value="ECO:0007669"/>
    <property type="project" value="UniProtKB-KW"/>
</dbReference>
<dbReference type="GO" id="GO:0005829">
    <property type="term" value="C:cytosol"/>
    <property type="evidence" value="ECO:0007669"/>
    <property type="project" value="UniProtKB-SubCell"/>
</dbReference>
<dbReference type="AlphaFoldDB" id="A0A5J4UDR9"/>
<evidence type="ECO:0000256" key="4">
    <source>
        <dbReference type="ARBA" id="ARBA00022540"/>
    </source>
</evidence>
<comment type="subunit">
    <text evidence="9">Component of the translation initiation factor 2B (eIF2B) complex which is a heterodecamer of two sets of five different subunits: alpha, beta, gamma, delta and epsilon. Subunits alpha, beta and delta comprise a regulatory subcomplex and subunits epsilon and gamma comprise a catalytic subcomplex. Within the complex, the hexameric regulatory complex resides at the center, with the two heterodimeric catalytic subcomplexes bound on opposite sides.</text>
</comment>
<evidence type="ECO:0000256" key="9">
    <source>
        <dbReference type="ARBA" id="ARBA00046432"/>
    </source>
</evidence>
<dbReference type="SUPFAM" id="SSF53448">
    <property type="entry name" value="Nucleotide-diphospho-sugar transferases"/>
    <property type="match status" value="1"/>
</dbReference>
<organism evidence="11 12">
    <name type="scientific">Streblomastix strix</name>
    <dbReference type="NCBI Taxonomy" id="222440"/>
    <lineage>
        <taxon>Eukaryota</taxon>
        <taxon>Metamonada</taxon>
        <taxon>Preaxostyla</taxon>
        <taxon>Oxymonadida</taxon>
        <taxon>Streblomastigidae</taxon>
        <taxon>Streblomastix</taxon>
    </lineage>
</organism>
<dbReference type="InterPro" id="IPR005835">
    <property type="entry name" value="NTP_transferase_dom"/>
</dbReference>
<keyword evidence="5" id="KW-0648">Protein biosynthesis</keyword>
<sequence>MSEKFTVVIAATRCGLSPDADIDDPSTVIIKDHPLLCQQISIFAKAGFSEFVILHKEGDHKIQELISNFQNTNPEIMKRVSIKYVDIHKNHVMHTANMICAIDGIIKNDFIFLEGNVIFNFSPLRLVEFFRKSGASCVTVIKDRENEKLNSNTLGLLIGYEASSSRGILMQTVGDEYQIETNILLEFPQITLTKSLELSSVYVFSHRMIQFMKSHEPPFRSISTDLIPWITQQQYKHISFKSQSEEISNSNQDHIDSGEIDAYPKVDSSSLDDQHQFSWQTKSSEIKSFLFILRNEICERITSSAMLQQINKVNDNQFNGLI</sequence>
<evidence type="ECO:0000313" key="12">
    <source>
        <dbReference type="Proteomes" id="UP000324800"/>
    </source>
</evidence>
<proteinExistence type="inferred from homology"/>
<evidence type="ECO:0000256" key="7">
    <source>
        <dbReference type="ARBA" id="ARBA00044229"/>
    </source>
</evidence>
<keyword evidence="3" id="KW-0963">Cytoplasm</keyword>
<evidence type="ECO:0000256" key="1">
    <source>
        <dbReference type="ARBA" id="ARBA00004514"/>
    </source>
</evidence>
<dbReference type="GO" id="GO:0002183">
    <property type="term" value="P:cytoplasmic translational initiation"/>
    <property type="evidence" value="ECO:0007669"/>
    <property type="project" value="TreeGrafter"/>
</dbReference>
<dbReference type="InterPro" id="IPR029044">
    <property type="entry name" value="Nucleotide-diphossugar_trans"/>
</dbReference>